<protein>
    <recommendedName>
        <fullName evidence="6">Serine protease</fullName>
        <ecNumber evidence="6">3.4.21.-</ecNumber>
    </recommendedName>
</protein>
<feature type="region of interest" description="Disordered" evidence="7">
    <location>
        <begin position="1"/>
        <end position="133"/>
    </location>
</feature>
<evidence type="ECO:0000256" key="2">
    <source>
        <dbReference type="ARBA" id="ARBA00022670"/>
    </source>
</evidence>
<dbReference type="PROSITE" id="PS00134">
    <property type="entry name" value="TRYPSIN_HIS"/>
    <property type="match status" value="1"/>
</dbReference>
<dbReference type="Pfam" id="PF00089">
    <property type="entry name" value="Trypsin"/>
    <property type="match status" value="1"/>
</dbReference>
<evidence type="ECO:0000313" key="10">
    <source>
        <dbReference type="Proteomes" id="UP000298337"/>
    </source>
</evidence>
<keyword evidence="5 6" id="KW-0720">Serine protease</keyword>
<keyword evidence="3" id="KW-0732">Signal</keyword>
<dbReference type="PANTHER" id="PTHR15462:SF8">
    <property type="entry name" value="SERINE PROTEASE"/>
    <property type="match status" value="1"/>
</dbReference>
<feature type="domain" description="Peptidase S1" evidence="8">
    <location>
        <begin position="276"/>
        <end position="458"/>
    </location>
</feature>
<evidence type="ECO:0000256" key="3">
    <source>
        <dbReference type="ARBA" id="ARBA00022729"/>
    </source>
</evidence>
<dbReference type="EC" id="3.4.21.-" evidence="6"/>
<evidence type="ECO:0000256" key="5">
    <source>
        <dbReference type="ARBA" id="ARBA00022825"/>
    </source>
</evidence>
<dbReference type="InterPro" id="IPR043504">
    <property type="entry name" value="Peptidase_S1_PA_chymotrypsin"/>
</dbReference>
<dbReference type="Proteomes" id="UP000298337">
    <property type="component" value="Unassembled WGS sequence"/>
</dbReference>
<organism evidence="9 10">
    <name type="scientific">Hymenobacter fodinae</name>
    <dbReference type="NCBI Taxonomy" id="2510796"/>
    <lineage>
        <taxon>Bacteria</taxon>
        <taxon>Pseudomonadati</taxon>
        <taxon>Bacteroidota</taxon>
        <taxon>Cytophagia</taxon>
        <taxon>Cytophagales</taxon>
        <taxon>Hymenobacteraceae</taxon>
        <taxon>Hymenobacter</taxon>
    </lineage>
</organism>
<dbReference type="PROSITE" id="PS00672">
    <property type="entry name" value="V8_HIS"/>
    <property type="match status" value="1"/>
</dbReference>
<dbReference type="RefSeq" id="WP_135436931.1">
    <property type="nucleotide sequence ID" value="NZ_SRLA01000007.1"/>
</dbReference>
<dbReference type="PRINTS" id="PR00839">
    <property type="entry name" value="V8PROTEASE"/>
</dbReference>
<sequence>METKFRVSQRNGHDQFDLPPTGSGLMGQPSESDAADETGQPEVMNEVLGKSDNAETSGGFGSETDTEATLTDGHRPVSSPTSRATKANNEGATADESFAEADEATDTESQYENVEGWQEAQPAEASAEAEPVVEASFADTEAGPDGQEFFGALAALVLPLAKAVLPSLAGAAVKQGTKLVSSMAKPSGRKLSPALLQMLRQAGVNPTIIKQLEASAAPDGEASADEAAETDESAIQSLAQQIEALEVVIGLDDRVRVNDTTVVPWKRICHLKIQAADGKNYLGTGFFIGPRTILTAGHCVYIHGHGGWARQIVVTPGRNDQAEPFKHYTSQAFRSVQGWVSNKSRNYDYGVIQLARTDSISPNIGAFGFGQFPDDFLLNKRLNTAGYPGDKPAGTMWFNGRKAKGVTARTITYDMDTAGGQSGSPVWFKSPDGSRIVVGIHTNGATSGNSATRITKPVFDNLKKWRLEGGAA</sequence>
<dbReference type="InterPro" id="IPR028301">
    <property type="entry name" value="V8_his_AS"/>
</dbReference>
<reference evidence="9 10" key="1">
    <citation type="submission" date="2019-04" db="EMBL/GenBank/DDBJ databases">
        <authorList>
            <person name="Feng G."/>
            <person name="Zhang J."/>
            <person name="Zhu H."/>
        </authorList>
    </citation>
    <scope>NUCLEOTIDE SEQUENCE [LARGE SCALE GENOMIC DNA]</scope>
    <source>
        <strain evidence="9 10">92R-1</strain>
    </source>
</reference>
<name>A0A4Z0NYV2_9BACT</name>
<dbReference type="EMBL" id="SRLA01000007">
    <property type="protein sequence ID" value="TGE03830.1"/>
    <property type="molecule type" value="Genomic_DNA"/>
</dbReference>
<evidence type="ECO:0000256" key="1">
    <source>
        <dbReference type="ARBA" id="ARBA00008764"/>
    </source>
</evidence>
<dbReference type="SUPFAM" id="SSF50494">
    <property type="entry name" value="Trypsin-like serine proteases"/>
    <property type="match status" value="1"/>
</dbReference>
<evidence type="ECO:0000256" key="4">
    <source>
        <dbReference type="ARBA" id="ARBA00022801"/>
    </source>
</evidence>
<evidence type="ECO:0000259" key="8">
    <source>
        <dbReference type="Pfam" id="PF00089"/>
    </source>
</evidence>
<keyword evidence="10" id="KW-1185">Reference proteome</keyword>
<dbReference type="AlphaFoldDB" id="A0A4Z0NYV2"/>
<dbReference type="InterPro" id="IPR009003">
    <property type="entry name" value="Peptidase_S1_PA"/>
</dbReference>
<feature type="compositionally biased region" description="Low complexity" evidence="7">
    <location>
        <begin position="118"/>
        <end position="133"/>
    </location>
</feature>
<dbReference type="InterPro" id="IPR050966">
    <property type="entry name" value="Glutamyl_endopeptidase"/>
</dbReference>
<evidence type="ECO:0000256" key="7">
    <source>
        <dbReference type="SAM" id="MobiDB-lite"/>
    </source>
</evidence>
<feature type="compositionally biased region" description="Basic and acidic residues" evidence="7">
    <location>
        <begin position="1"/>
        <end position="16"/>
    </location>
</feature>
<feature type="compositionally biased region" description="Acidic residues" evidence="7">
    <location>
        <begin position="97"/>
        <end position="106"/>
    </location>
</feature>
<comment type="caution">
    <text evidence="9">The sequence shown here is derived from an EMBL/GenBank/DDBJ whole genome shotgun (WGS) entry which is preliminary data.</text>
</comment>
<dbReference type="Gene3D" id="2.40.10.10">
    <property type="entry name" value="Trypsin-like serine proteases"/>
    <property type="match status" value="2"/>
</dbReference>
<dbReference type="OrthoDB" id="191045at2"/>
<gene>
    <name evidence="9" type="ORF">EU556_24800</name>
</gene>
<keyword evidence="4 6" id="KW-0378">Hydrolase</keyword>
<comment type="similarity">
    <text evidence="1 6">Belongs to the peptidase S1B family.</text>
</comment>
<evidence type="ECO:0000256" key="6">
    <source>
        <dbReference type="RuleBase" id="RU004296"/>
    </source>
</evidence>
<feature type="compositionally biased region" description="Polar residues" evidence="7">
    <location>
        <begin position="78"/>
        <end position="91"/>
    </location>
</feature>
<proteinExistence type="inferred from homology"/>
<dbReference type="InterPro" id="IPR008256">
    <property type="entry name" value="Peptidase_S1B"/>
</dbReference>
<accession>A0A4Z0NYV2</accession>
<keyword evidence="2 6" id="KW-0645">Protease</keyword>
<dbReference type="GO" id="GO:0006508">
    <property type="term" value="P:proteolysis"/>
    <property type="evidence" value="ECO:0007669"/>
    <property type="project" value="UniProtKB-KW"/>
</dbReference>
<evidence type="ECO:0000313" key="9">
    <source>
        <dbReference type="EMBL" id="TGE03830.1"/>
    </source>
</evidence>
<dbReference type="InterPro" id="IPR018114">
    <property type="entry name" value="TRYPSIN_HIS"/>
</dbReference>
<dbReference type="GO" id="GO:0004252">
    <property type="term" value="F:serine-type endopeptidase activity"/>
    <property type="evidence" value="ECO:0007669"/>
    <property type="project" value="InterPro"/>
</dbReference>
<dbReference type="PANTHER" id="PTHR15462">
    <property type="entry name" value="SERINE PROTEASE"/>
    <property type="match status" value="1"/>
</dbReference>
<dbReference type="InterPro" id="IPR001254">
    <property type="entry name" value="Trypsin_dom"/>
</dbReference>